<dbReference type="InterPro" id="IPR017946">
    <property type="entry name" value="PLC-like_Pdiesterase_TIM-brl"/>
</dbReference>
<evidence type="ECO:0000259" key="1">
    <source>
        <dbReference type="PROSITE" id="PS51704"/>
    </source>
</evidence>
<feature type="domain" description="GP-PDE" evidence="1">
    <location>
        <begin position="15"/>
        <end position="247"/>
    </location>
</feature>
<evidence type="ECO:0000313" key="5">
    <source>
        <dbReference type="Proteomes" id="UP000182800"/>
    </source>
</evidence>
<sequence length="254" mass="28343">MPANMRFPFLDHPGLLAFAHRGGALERTENTHDAFDHAVALGYRYIETDVQLTRDGVVVVFHDDDLTRLMGRPERIDALDWADLAQLRFPCGARIPRLDETLEAYPETRFNLEPKSEAVVEPLAAVIRAAKALPRVCVGCFDPKRTRRLRELLGDDLCWSPSHAGVASVWLAGWGLPIPVTPCPALQIPPAFHGIPVATRRLADAAHARDIQVHVWTVDEAEQMRALIDAGMDGLMTDRPTLLKQVLQERGLWL</sequence>
<proteinExistence type="predicted"/>
<dbReference type="STRING" id="1653334.GA0071312_3393"/>
<dbReference type="PROSITE" id="PS51704">
    <property type="entry name" value="GP_PDE"/>
    <property type="match status" value="1"/>
</dbReference>
<dbReference type="OrthoDB" id="9795622at2"/>
<dbReference type="GO" id="GO:0008081">
    <property type="term" value="F:phosphoric diester hydrolase activity"/>
    <property type="evidence" value="ECO:0007669"/>
    <property type="project" value="InterPro"/>
</dbReference>
<dbReference type="PANTHER" id="PTHR43805">
    <property type="entry name" value="GLYCEROPHOSPHORYL DIESTER PHOSPHODIESTERASE"/>
    <property type="match status" value="1"/>
</dbReference>
<dbReference type="CDD" id="cd08561">
    <property type="entry name" value="GDPD_cytoplasmic_ScUgpQ2_like"/>
    <property type="match status" value="1"/>
</dbReference>
<dbReference type="EMBL" id="LJSX01000007">
    <property type="protein sequence ID" value="KPQ11495.1"/>
    <property type="molecule type" value="Genomic_DNA"/>
</dbReference>
<dbReference type="Gene3D" id="3.20.20.190">
    <property type="entry name" value="Phosphatidylinositol (PI) phosphodiesterase"/>
    <property type="match status" value="1"/>
</dbReference>
<name>A0A0P7X8J6_9HYPH</name>
<dbReference type="Proteomes" id="UP000050497">
    <property type="component" value="Unassembled WGS sequence"/>
</dbReference>
<evidence type="ECO:0000313" key="4">
    <source>
        <dbReference type="Proteomes" id="UP000050497"/>
    </source>
</evidence>
<dbReference type="PANTHER" id="PTHR43805:SF1">
    <property type="entry name" value="GP-PDE DOMAIN-CONTAINING PROTEIN"/>
    <property type="match status" value="1"/>
</dbReference>
<accession>A0A0P7X8J6</accession>
<organism evidence="2 4">
    <name type="scientific">Saliniramus fredricksonii</name>
    <dbReference type="NCBI Taxonomy" id="1653334"/>
    <lineage>
        <taxon>Bacteria</taxon>
        <taxon>Pseudomonadati</taxon>
        <taxon>Pseudomonadota</taxon>
        <taxon>Alphaproteobacteria</taxon>
        <taxon>Hyphomicrobiales</taxon>
        <taxon>Salinarimonadaceae</taxon>
        <taxon>Saliniramus</taxon>
    </lineage>
</organism>
<dbReference type="EMBL" id="FMBM01000002">
    <property type="protein sequence ID" value="SCC82402.1"/>
    <property type="molecule type" value="Genomic_DNA"/>
</dbReference>
<dbReference type="AlphaFoldDB" id="A0A0P7X8J6"/>
<gene>
    <name evidence="2" type="primary">glpQ</name>
    <name evidence="3" type="ORF">GA0071312_3393</name>
    <name evidence="2" type="ORF">HLUCCO17_06200</name>
</gene>
<reference evidence="2 4" key="1">
    <citation type="submission" date="2015-09" db="EMBL/GenBank/DDBJ databases">
        <title>Identification and resolution of microdiversity through metagenomic sequencing of parallel consortia.</title>
        <authorList>
            <person name="Nelson W.C."/>
            <person name="Romine M.F."/>
            <person name="Lindemann S.R."/>
        </authorList>
    </citation>
    <scope>NUCLEOTIDE SEQUENCE [LARGE SCALE GENOMIC DNA]</scope>
    <source>
        <strain evidence="2">HL-109</strain>
    </source>
</reference>
<protein>
    <submittedName>
        <fullName evidence="2 3">Glycerophosphoryl diester phosphodiesterase</fullName>
    </submittedName>
</protein>
<evidence type="ECO:0000313" key="3">
    <source>
        <dbReference type="EMBL" id="SCC82402.1"/>
    </source>
</evidence>
<dbReference type="Pfam" id="PF03009">
    <property type="entry name" value="GDPD"/>
    <property type="match status" value="1"/>
</dbReference>
<evidence type="ECO:0000313" key="2">
    <source>
        <dbReference type="EMBL" id="KPQ11495.1"/>
    </source>
</evidence>
<dbReference type="Proteomes" id="UP000182800">
    <property type="component" value="Unassembled WGS sequence"/>
</dbReference>
<dbReference type="SUPFAM" id="SSF51695">
    <property type="entry name" value="PLC-like phosphodiesterases"/>
    <property type="match status" value="1"/>
</dbReference>
<dbReference type="RefSeq" id="WP_131817852.1">
    <property type="nucleotide sequence ID" value="NZ_FMBM01000002.1"/>
</dbReference>
<reference evidence="3 5" key="2">
    <citation type="submission" date="2016-08" db="EMBL/GenBank/DDBJ databases">
        <authorList>
            <person name="Varghese N."/>
            <person name="Submissions Spin"/>
        </authorList>
    </citation>
    <scope>NUCLEOTIDE SEQUENCE [LARGE SCALE GENOMIC DNA]</scope>
    <source>
        <strain evidence="3 5">HL-109</strain>
    </source>
</reference>
<dbReference type="PATRIC" id="fig|1653334.4.peg.2312"/>
<comment type="caution">
    <text evidence="2">The sequence shown here is derived from an EMBL/GenBank/DDBJ whole genome shotgun (WGS) entry which is preliminary data.</text>
</comment>
<dbReference type="GO" id="GO:0006629">
    <property type="term" value="P:lipid metabolic process"/>
    <property type="evidence" value="ECO:0007669"/>
    <property type="project" value="InterPro"/>
</dbReference>
<dbReference type="InterPro" id="IPR030395">
    <property type="entry name" value="GP_PDE_dom"/>
</dbReference>
<keyword evidence="5" id="KW-1185">Reference proteome</keyword>